<evidence type="ECO:0000313" key="17">
    <source>
        <dbReference type="EMBL" id="RGN04262.1"/>
    </source>
</evidence>
<sequence length="473" mass="53933">MKFFYKIFLSMLLVLTVSLATIEYLTVSYSLEHALQREENTALSQHQMAKYSIQTVLLGITDDYTTSNMENIAKSAETPLGAQSGLFFASQNSQSGRDETVYYNSCKINPSDRIPATGILEYEIRETEKDRYLQVRSSFTLDTNSFVLVTEKNVEELFQDADTLRRRCEFFYWCILAIGSFLVLVITFTLTKPLHRLQGTTRRFAKGEYDVRAEISSRDEIGDLSKTFNYMAKTIESKMEELKDAVRRQEEFTANFAHELKTPMTSIIGYADTLYQKTLSPEEVHQLAGIIMNEGMRLEALSFKLMELVTLSQSNFQLEEARIDEVIADAVETIQPTAEKRNVRVQLQTEPAWVRLEYDLFKTLLLNLMDNALKSGTDRINIQGSCEKEQYMISIRDYGRGIPKEDLQKITEAFYMVDKSRSRKEHGAGLGLALAVKIAKLHHTDLVYESVAGQGTCVSFMLAKEADDEEEEA</sequence>
<dbReference type="Pfam" id="PF02518">
    <property type="entry name" value="HATPase_c"/>
    <property type="match status" value="1"/>
</dbReference>
<comment type="subcellular location">
    <subcellularLocation>
        <location evidence="2">Cell membrane</location>
        <topology evidence="2">Multi-pass membrane protein</topology>
    </subcellularLocation>
</comment>
<evidence type="ECO:0000256" key="3">
    <source>
        <dbReference type="ARBA" id="ARBA00012438"/>
    </source>
</evidence>
<evidence type="ECO:0000313" key="18">
    <source>
        <dbReference type="Proteomes" id="UP000261222"/>
    </source>
</evidence>
<evidence type="ECO:0000256" key="14">
    <source>
        <dbReference type="SAM" id="Phobius"/>
    </source>
</evidence>
<keyword evidence="4" id="KW-1003">Cell membrane</keyword>
<dbReference type="CDD" id="cd06225">
    <property type="entry name" value="HAMP"/>
    <property type="match status" value="1"/>
</dbReference>
<evidence type="ECO:0000256" key="12">
    <source>
        <dbReference type="ARBA" id="ARBA00023012"/>
    </source>
</evidence>
<dbReference type="PRINTS" id="PR00344">
    <property type="entry name" value="BCTRLSENSOR"/>
</dbReference>
<proteinExistence type="predicted"/>
<dbReference type="RefSeq" id="WP_117739195.1">
    <property type="nucleotide sequence ID" value="NZ_JBCJBY010000003.1"/>
</dbReference>
<dbReference type="Pfam" id="PF00512">
    <property type="entry name" value="HisKA"/>
    <property type="match status" value="1"/>
</dbReference>
<dbReference type="InterPro" id="IPR003661">
    <property type="entry name" value="HisK_dim/P_dom"/>
</dbReference>
<dbReference type="Gene3D" id="3.30.565.10">
    <property type="entry name" value="Histidine kinase-like ATPase, C-terminal domain"/>
    <property type="match status" value="1"/>
</dbReference>
<dbReference type="InterPro" id="IPR036097">
    <property type="entry name" value="HisK_dim/P_sf"/>
</dbReference>
<dbReference type="GO" id="GO:0000155">
    <property type="term" value="F:phosphorelay sensor kinase activity"/>
    <property type="evidence" value="ECO:0007669"/>
    <property type="project" value="InterPro"/>
</dbReference>
<dbReference type="CDD" id="cd00075">
    <property type="entry name" value="HATPase"/>
    <property type="match status" value="1"/>
</dbReference>
<evidence type="ECO:0000259" key="16">
    <source>
        <dbReference type="PROSITE" id="PS50885"/>
    </source>
</evidence>
<dbReference type="Proteomes" id="UP000261222">
    <property type="component" value="Unassembled WGS sequence"/>
</dbReference>
<feature type="transmembrane region" description="Helical" evidence="14">
    <location>
        <begin position="170"/>
        <end position="190"/>
    </location>
</feature>
<dbReference type="SMART" id="SM00387">
    <property type="entry name" value="HATPase_c"/>
    <property type="match status" value="1"/>
</dbReference>
<evidence type="ECO:0000256" key="8">
    <source>
        <dbReference type="ARBA" id="ARBA00022741"/>
    </source>
</evidence>
<dbReference type="SUPFAM" id="SSF47384">
    <property type="entry name" value="Homodimeric domain of signal transducing histidine kinase"/>
    <property type="match status" value="1"/>
</dbReference>
<evidence type="ECO:0000256" key="7">
    <source>
        <dbReference type="ARBA" id="ARBA00022692"/>
    </source>
</evidence>
<dbReference type="PANTHER" id="PTHR45528:SF1">
    <property type="entry name" value="SENSOR HISTIDINE KINASE CPXA"/>
    <property type="match status" value="1"/>
</dbReference>
<dbReference type="SMART" id="SM00388">
    <property type="entry name" value="HisKA"/>
    <property type="match status" value="1"/>
</dbReference>
<dbReference type="EC" id="2.7.13.3" evidence="3"/>
<dbReference type="SUPFAM" id="SSF158472">
    <property type="entry name" value="HAMP domain-like"/>
    <property type="match status" value="1"/>
</dbReference>
<dbReference type="Pfam" id="PF00672">
    <property type="entry name" value="HAMP"/>
    <property type="match status" value="1"/>
</dbReference>
<organism evidence="17 18">
    <name type="scientific">Blautia obeum</name>
    <dbReference type="NCBI Taxonomy" id="40520"/>
    <lineage>
        <taxon>Bacteria</taxon>
        <taxon>Bacillati</taxon>
        <taxon>Bacillota</taxon>
        <taxon>Clostridia</taxon>
        <taxon>Lachnospirales</taxon>
        <taxon>Lachnospiraceae</taxon>
        <taxon>Blautia</taxon>
    </lineage>
</organism>
<dbReference type="PROSITE" id="PS50885">
    <property type="entry name" value="HAMP"/>
    <property type="match status" value="1"/>
</dbReference>
<keyword evidence="13 14" id="KW-0472">Membrane</keyword>
<dbReference type="InterPro" id="IPR050398">
    <property type="entry name" value="HssS/ArlS-like"/>
</dbReference>
<dbReference type="PANTHER" id="PTHR45528">
    <property type="entry name" value="SENSOR HISTIDINE KINASE CPXA"/>
    <property type="match status" value="1"/>
</dbReference>
<keyword evidence="11 14" id="KW-1133">Transmembrane helix</keyword>
<comment type="caution">
    <text evidence="17">The sequence shown here is derived from an EMBL/GenBank/DDBJ whole genome shotgun (WGS) entry which is preliminary data.</text>
</comment>
<feature type="domain" description="Histidine kinase" evidence="15">
    <location>
        <begin position="255"/>
        <end position="466"/>
    </location>
</feature>
<dbReference type="InterPro" id="IPR005467">
    <property type="entry name" value="His_kinase_dom"/>
</dbReference>
<protein>
    <recommendedName>
        <fullName evidence="3">histidine kinase</fullName>
        <ecNumber evidence="3">2.7.13.3</ecNumber>
    </recommendedName>
</protein>
<dbReference type="AlphaFoldDB" id="A0A3E5A5K0"/>
<evidence type="ECO:0000256" key="5">
    <source>
        <dbReference type="ARBA" id="ARBA00022553"/>
    </source>
</evidence>
<evidence type="ECO:0000256" key="1">
    <source>
        <dbReference type="ARBA" id="ARBA00000085"/>
    </source>
</evidence>
<dbReference type="EMBL" id="QSUB01000004">
    <property type="protein sequence ID" value="RGN04262.1"/>
    <property type="molecule type" value="Genomic_DNA"/>
</dbReference>
<evidence type="ECO:0000256" key="4">
    <source>
        <dbReference type="ARBA" id="ARBA00022475"/>
    </source>
</evidence>
<comment type="catalytic activity">
    <reaction evidence="1">
        <text>ATP + protein L-histidine = ADP + protein N-phospho-L-histidine.</text>
        <dbReference type="EC" id="2.7.13.3"/>
    </reaction>
</comment>
<gene>
    <name evidence="17" type="ORF">DXB81_09870</name>
</gene>
<dbReference type="CDD" id="cd00082">
    <property type="entry name" value="HisKA"/>
    <property type="match status" value="1"/>
</dbReference>
<keyword evidence="5" id="KW-0597">Phosphoprotein</keyword>
<dbReference type="PROSITE" id="PS50109">
    <property type="entry name" value="HIS_KIN"/>
    <property type="match status" value="1"/>
</dbReference>
<keyword evidence="7 14" id="KW-0812">Transmembrane</keyword>
<evidence type="ECO:0000256" key="11">
    <source>
        <dbReference type="ARBA" id="ARBA00022989"/>
    </source>
</evidence>
<keyword evidence="10" id="KW-0067">ATP-binding</keyword>
<accession>A0A3E5A5K0</accession>
<keyword evidence="8" id="KW-0547">Nucleotide-binding</keyword>
<dbReference type="SMART" id="SM00304">
    <property type="entry name" value="HAMP"/>
    <property type="match status" value="1"/>
</dbReference>
<dbReference type="GO" id="GO:0005886">
    <property type="term" value="C:plasma membrane"/>
    <property type="evidence" value="ECO:0007669"/>
    <property type="project" value="UniProtKB-SubCell"/>
</dbReference>
<dbReference type="InterPro" id="IPR003660">
    <property type="entry name" value="HAMP_dom"/>
</dbReference>
<feature type="domain" description="HAMP" evidence="16">
    <location>
        <begin position="188"/>
        <end position="240"/>
    </location>
</feature>
<dbReference type="SUPFAM" id="SSF55874">
    <property type="entry name" value="ATPase domain of HSP90 chaperone/DNA topoisomerase II/histidine kinase"/>
    <property type="match status" value="1"/>
</dbReference>
<dbReference type="Gene3D" id="6.10.340.10">
    <property type="match status" value="1"/>
</dbReference>
<dbReference type="Gene3D" id="1.10.287.130">
    <property type="match status" value="1"/>
</dbReference>
<dbReference type="InterPro" id="IPR004358">
    <property type="entry name" value="Sig_transdc_His_kin-like_C"/>
</dbReference>
<name>A0A3E5A5K0_9FIRM</name>
<dbReference type="GO" id="GO:0005524">
    <property type="term" value="F:ATP binding"/>
    <property type="evidence" value="ECO:0007669"/>
    <property type="project" value="UniProtKB-KW"/>
</dbReference>
<dbReference type="InterPro" id="IPR036890">
    <property type="entry name" value="HATPase_C_sf"/>
</dbReference>
<keyword evidence="12" id="KW-0902">Two-component regulatory system</keyword>
<evidence type="ECO:0000256" key="10">
    <source>
        <dbReference type="ARBA" id="ARBA00022840"/>
    </source>
</evidence>
<evidence type="ECO:0000256" key="6">
    <source>
        <dbReference type="ARBA" id="ARBA00022679"/>
    </source>
</evidence>
<reference evidence="17 18" key="1">
    <citation type="submission" date="2018-08" db="EMBL/GenBank/DDBJ databases">
        <title>A genome reference for cultivated species of the human gut microbiota.</title>
        <authorList>
            <person name="Zou Y."/>
            <person name="Xue W."/>
            <person name="Luo G."/>
        </authorList>
    </citation>
    <scope>NUCLEOTIDE SEQUENCE [LARGE SCALE GENOMIC DNA]</scope>
    <source>
        <strain evidence="17 18">OM06-11AA</strain>
    </source>
</reference>
<evidence type="ECO:0000256" key="2">
    <source>
        <dbReference type="ARBA" id="ARBA00004651"/>
    </source>
</evidence>
<dbReference type="InterPro" id="IPR003594">
    <property type="entry name" value="HATPase_dom"/>
</dbReference>
<evidence type="ECO:0000256" key="13">
    <source>
        <dbReference type="ARBA" id="ARBA00023136"/>
    </source>
</evidence>
<keyword evidence="9 17" id="KW-0418">Kinase</keyword>
<keyword evidence="6" id="KW-0808">Transferase</keyword>
<evidence type="ECO:0000259" key="15">
    <source>
        <dbReference type="PROSITE" id="PS50109"/>
    </source>
</evidence>
<evidence type="ECO:0000256" key="9">
    <source>
        <dbReference type="ARBA" id="ARBA00022777"/>
    </source>
</evidence>